<evidence type="ECO:0000313" key="4">
    <source>
        <dbReference type="EMBL" id="ATC64659.1"/>
    </source>
</evidence>
<dbReference type="SUPFAM" id="SSF46626">
    <property type="entry name" value="Cytochrome c"/>
    <property type="match status" value="1"/>
</dbReference>
<evidence type="ECO:0000256" key="2">
    <source>
        <dbReference type="SAM" id="SignalP"/>
    </source>
</evidence>
<dbReference type="InterPro" id="IPR003599">
    <property type="entry name" value="Ig_sub"/>
</dbReference>
<dbReference type="InterPro" id="IPR036179">
    <property type="entry name" value="Ig-like_dom_sf"/>
</dbReference>
<dbReference type="Proteomes" id="UP000217265">
    <property type="component" value="Chromosome"/>
</dbReference>
<accession>A0A290Q7N3</accession>
<dbReference type="Gene3D" id="2.60.40.10">
    <property type="entry name" value="Immunoglobulins"/>
    <property type="match status" value="1"/>
</dbReference>
<dbReference type="SMART" id="SM00409">
    <property type="entry name" value="IG"/>
    <property type="match status" value="1"/>
</dbReference>
<dbReference type="GO" id="GO:0020037">
    <property type="term" value="F:heme binding"/>
    <property type="evidence" value="ECO:0007669"/>
    <property type="project" value="InterPro"/>
</dbReference>
<dbReference type="OrthoDB" id="338827at2"/>
<name>A0A290Q7N3_9BACT</name>
<dbReference type="SUPFAM" id="SSF50952">
    <property type="entry name" value="Soluble quinoprotein glucose dehydrogenase"/>
    <property type="match status" value="1"/>
</dbReference>
<feature type="signal peptide" evidence="2">
    <location>
        <begin position="1"/>
        <end position="28"/>
    </location>
</feature>
<sequence length="964" mass="103019">MLRLPAPALSYLATVVFLTLLAAPKATAQLTRVANTTLTMPQAPQSFGYRTDNAFNSLTFDQPIAIVTPPTETARIFIVEKPGRIQLVTDLDATTPAKQLFFDLTSRVSLGSNTEEGLLGLAFHPQFATNRYFYVFYTVSTTTSAGSGRHDRISRFTALPSPATNADILATELPLISQRDEANNHNGGDLHFGNDGYLYIALGDEGGGTDQYNNSQRIDHDFFSGLLRIDVDQRSENLLPNAHASVHANTYRVPADNPFVGATSFNGITVTPSAVRTEFWAVGLRNPWRFSFDHPTGRLFVGDVGQGAREEIDLITRGGNYGWSYREGKIAGPRANPPAGVTFIDPIWDVDRNSASSITGGVVYRGTRFAQLFGRYVFGDYGQNRIFAMTFPEGGGDPQVTQITTASGPVGFGADPRNGDILIACINNGTVQRLTYNSTPTGTPLPTTLTATGAFSDLATLTPAAGLVPYDANVPFWSDHAKKRRWFSVPSLADKITFSPDGNYTFPAGTVWVKHFDLETTRGDPATSRRLETRLLVKTTSGLYGVTYRWNAQQTEATLVAEAGENEVITITENGTPRPQTWRYPSRSECLQCHTPAGGHALSFNTAQLNRSHVHNGVSENQLTALAAAGYFTTATVPSPATLPALAPADDASASLEKRTRSYLAANCVQCHQPGGAAQGLWDARFSTSTASAGLLDGPLVNNFSDPANRVIAPADTAHSMLLTRISTRGAHQMPPLGSNELDASAINLLTAWINELGLATINTPPASQTVAENTPATLTVSATAPLAITYQWRKNAQPIPGATATTLAFSPATPTDTATYDVILTTTSGPITSAAATLTVTQSFSSWATSTALPPTHNSSTDDPDHDGASNLLEYALGQNPTAPSASTLPTAQNENGQVLFRFTRSRTATGVTLQTLVSPDLLTWSPGPSPVVESTTASTETCTVTLPSGQPRHFLRLEATGP</sequence>
<dbReference type="Pfam" id="PF07995">
    <property type="entry name" value="GSDH"/>
    <property type="match status" value="1"/>
</dbReference>
<dbReference type="InterPro" id="IPR036909">
    <property type="entry name" value="Cyt_c-like_dom_sf"/>
</dbReference>
<dbReference type="InterPro" id="IPR012938">
    <property type="entry name" value="Glc/Sorbosone_DH"/>
</dbReference>
<protein>
    <recommendedName>
        <fullName evidence="3">Immunoglobulin domain-containing protein</fullName>
    </recommendedName>
</protein>
<organism evidence="4 5">
    <name type="scientific">Nibricoccus aquaticus</name>
    <dbReference type="NCBI Taxonomy" id="2576891"/>
    <lineage>
        <taxon>Bacteria</taxon>
        <taxon>Pseudomonadati</taxon>
        <taxon>Verrucomicrobiota</taxon>
        <taxon>Opitutia</taxon>
        <taxon>Opitutales</taxon>
        <taxon>Opitutaceae</taxon>
        <taxon>Nibricoccus</taxon>
    </lineage>
</organism>
<dbReference type="AlphaFoldDB" id="A0A290Q7N3"/>
<gene>
    <name evidence="4" type="ORF">CMV30_12210</name>
</gene>
<feature type="region of interest" description="Disordered" evidence="1">
    <location>
        <begin position="850"/>
        <end position="872"/>
    </location>
</feature>
<reference evidence="4 5" key="1">
    <citation type="submission" date="2017-09" db="EMBL/GenBank/DDBJ databases">
        <title>Complete genome sequence of Verrucomicrobial strain HZ-65, isolated from freshwater.</title>
        <authorList>
            <person name="Choi A."/>
        </authorList>
    </citation>
    <scope>NUCLEOTIDE SEQUENCE [LARGE SCALE GENOMIC DNA]</scope>
    <source>
        <strain evidence="4 5">HZ-65</strain>
    </source>
</reference>
<feature type="domain" description="Immunoglobulin" evidence="3">
    <location>
        <begin position="766"/>
        <end position="842"/>
    </location>
</feature>
<dbReference type="SUPFAM" id="SSF48695">
    <property type="entry name" value="Multiheme cytochromes"/>
    <property type="match status" value="1"/>
</dbReference>
<keyword evidence="2" id="KW-0732">Signal</keyword>
<keyword evidence="5" id="KW-1185">Reference proteome</keyword>
<feature type="compositionally biased region" description="Polar residues" evidence="1">
    <location>
        <begin position="850"/>
        <end position="862"/>
    </location>
</feature>
<dbReference type="EMBL" id="CP023344">
    <property type="protein sequence ID" value="ATC64659.1"/>
    <property type="molecule type" value="Genomic_DNA"/>
</dbReference>
<dbReference type="SUPFAM" id="SSF48726">
    <property type="entry name" value="Immunoglobulin"/>
    <property type="match status" value="1"/>
</dbReference>
<evidence type="ECO:0000259" key="3">
    <source>
        <dbReference type="SMART" id="SM00409"/>
    </source>
</evidence>
<dbReference type="InterPro" id="IPR013783">
    <property type="entry name" value="Ig-like_fold"/>
</dbReference>
<evidence type="ECO:0000313" key="5">
    <source>
        <dbReference type="Proteomes" id="UP000217265"/>
    </source>
</evidence>
<feature type="chain" id="PRO_5012131934" description="Immunoglobulin domain-containing protein" evidence="2">
    <location>
        <begin position="29"/>
        <end position="964"/>
    </location>
</feature>
<dbReference type="InterPro" id="IPR011042">
    <property type="entry name" value="6-blade_b-propeller_TolB-like"/>
</dbReference>
<dbReference type="Gene3D" id="2.120.10.30">
    <property type="entry name" value="TolB, C-terminal domain"/>
    <property type="match status" value="1"/>
</dbReference>
<dbReference type="PANTHER" id="PTHR19328:SF75">
    <property type="entry name" value="ALDOSE SUGAR DEHYDROGENASE YLII"/>
    <property type="match status" value="1"/>
</dbReference>
<evidence type="ECO:0000256" key="1">
    <source>
        <dbReference type="SAM" id="MobiDB-lite"/>
    </source>
</evidence>
<dbReference type="InterPro" id="IPR011041">
    <property type="entry name" value="Quinoprot_gluc/sorb_DH_b-prop"/>
</dbReference>
<dbReference type="KEGG" id="vbh:CMV30_12210"/>
<proteinExistence type="predicted"/>
<dbReference type="RefSeq" id="WP_096056290.1">
    <property type="nucleotide sequence ID" value="NZ_CP023344.1"/>
</dbReference>
<dbReference type="InterPro" id="IPR036280">
    <property type="entry name" value="Multihaem_cyt_sf"/>
</dbReference>
<dbReference type="GO" id="GO:0009055">
    <property type="term" value="F:electron transfer activity"/>
    <property type="evidence" value="ECO:0007669"/>
    <property type="project" value="InterPro"/>
</dbReference>
<dbReference type="PANTHER" id="PTHR19328">
    <property type="entry name" value="HEDGEHOG-INTERACTING PROTEIN"/>
    <property type="match status" value="1"/>
</dbReference>